<dbReference type="SUPFAM" id="SSF53590">
    <property type="entry name" value="Nucleoside hydrolase"/>
    <property type="match status" value="1"/>
</dbReference>
<protein>
    <submittedName>
        <fullName evidence="4">Nucleoside hydrolase</fullName>
    </submittedName>
</protein>
<proteinExistence type="predicted"/>
<evidence type="ECO:0000256" key="2">
    <source>
        <dbReference type="ARBA" id="ARBA00023295"/>
    </source>
</evidence>
<reference evidence="4" key="1">
    <citation type="journal article" date="2022" name="Cell">
        <title>Design, construction, and in vivo augmentation of a complex gut microbiome.</title>
        <authorList>
            <person name="Cheng A.G."/>
            <person name="Ho P.Y."/>
            <person name="Aranda-Diaz A."/>
            <person name="Jain S."/>
            <person name="Yu F.B."/>
            <person name="Meng X."/>
            <person name="Wang M."/>
            <person name="Iakiviak M."/>
            <person name="Nagashima K."/>
            <person name="Zhao A."/>
            <person name="Murugkar P."/>
            <person name="Patil A."/>
            <person name="Atabakhsh K."/>
            <person name="Weakley A."/>
            <person name="Yan J."/>
            <person name="Brumbaugh A.R."/>
            <person name="Higginbottom S."/>
            <person name="Dimas A."/>
            <person name="Shiver A.L."/>
            <person name="Deutschbauer A."/>
            <person name="Neff N."/>
            <person name="Sonnenburg J.L."/>
            <person name="Huang K.C."/>
            <person name="Fischbach M.A."/>
        </authorList>
    </citation>
    <scope>NUCLEOTIDE SEQUENCE</scope>
    <source>
        <strain evidence="4">DSM 19829</strain>
    </source>
</reference>
<keyword evidence="5" id="KW-1185">Reference proteome</keyword>
<dbReference type="EMBL" id="CP102290">
    <property type="protein sequence ID" value="UWP61264.1"/>
    <property type="molecule type" value="Genomic_DNA"/>
</dbReference>
<organism evidence="4 5">
    <name type="scientific">Ruminococcus gauvreauii</name>
    <dbReference type="NCBI Taxonomy" id="438033"/>
    <lineage>
        <taxon>Bacteria</taxon>
        <taxon>Bacillati</taxon>
        <taxon>Bacillota</taxon>
        <taxon>Clostridia</taxon>
        <taxon>Eubacteriales</taxon>
        <taxon>Oscillospiraceae</taxon>
        <taxon>Ruminococcus</taxon>
    </lineage>
</organism>
<dbReference type="Proteomes" id="UP001060164">
    <property type="component" value="Chromosome"/>
</dbReference>
<dbReference type="InterPro" id="IPR023186">
    <property type="entry name" value="IUNH"/>
</dbReference>
<keyword evidence="2" id="KW-0326">Glycosidase</keyword>
<dbReference type="InterPro" id="IPR036452">
    <property type="entry name" value="Ribo_hydro-like"/>
</dbReference>
<keyword evidence="1 4" id="KW-0378">Hydrolase</keyword>
<dbReference type="RefSeq" id="WP_028527736.1">
    <property type="nucleotide sequence ID" value="NZ_CABLBR010000004.1"/>
</dbReference>
<evidence type="ECO:0000313" key="4">
    <source>
        <dbReference type="EMBL" id="UWP61264.1"/>
    </source>
</evidence>
<dbReference type="InterPro" id="IPR001910">
    <property type="entry name" value="Inosine/uridine_hydrolase_dom"/>
</dbReference>
<evidence type="ECO:0000256" key="1">
    <source>
        <dbReference type="ARBA" id="ARBA00022801"/>
    </source>
</evidence>
<evidence type="ECO:0000313" key="5">
    <source>
        <dbReference type="Proteomes" id="UP001060164"/>
    </source>
</evidence>
<feature type="domain" description="Inosine/uridine-preferring nucleoside hydrolase" evidence="3">
    <location>
        <begin position="17"/>
        <end position="285"/>
    </location>
</feature>
<sequence length="305" mass="34932">MQENNFNYHVYPEQTVRVITTTDAKCEADDQYAIVHALLTPKFDNRGFVAVHFGDEISKTSMMDSCHEIERIFDIMEKPQELIFQGAEHALRDEFTPVPSEGAKLIIREAMSDEKTPLFVTCQGAITDLASAYLMEPAIAGRLTAIWIGGGSYPNGGDEFNLGNDINAANVVMKSTIPLWQVPRPTYMKMRVSLAELEYRVRPCGEIGRYLFDQLVENSDIPRVYNDEVRSGEVWFLGDSPVVGLMMWDHPECYTWVEAPEITAQMHYVQTHKNRPIRVYHDIDARYILEDFYAKLSLYEQSKKK</sequence>
<dbReference type="GO" id="GO:0016787">
    <property type="term" value="F:hydrolase activity"/>
    <property type="evidence" value="ECO:0007669"/>
    <property type="project" value="UniProtKB-KW"/>
</dbReference>
<evidence type="ECO:0000259" key="3">
    <source>
        <dbReference type="Pfam" id="PF01156"/>
    </source>
</evidence>
<gene>
    <name evidence="4" type="ORF">NQ502_09645</name>
</gene>
<accession>A0ABY5VM76</accession>
<dbReference type="PANTHER" id="PTHR12304:SF4">
    <property type="entry name" value="URIDINE NUCLEOSIDASE"/>
    <property type="match status" value="1"/>
</dbReference>
<name>A0ABY5VM76_9FIRM</name>
<dbReference type="PANTHER" id="PTHR12304">
    <property type="entry name" value="INOSINE-URIDINE PREFERRING NUCLEOSIDE HYDROLASE"/>
    <property type="match status" value="1"/>
</dbReference>
<dbReference type="Gene3D" id="3.90.245.10">
    <property type="entry name" value="Ribonucleoside hydrolase-like"/>
    <property type="match status" value="1"/>
</dbReference>
<dbReference type="Pfam" id="PF01156">
    <property type="entry name" value="IU_nuc_hydro"/>
    <property type="match status" value="1"/>
</dbReference>